<dbReference type="OrthoDB" id="253957at2"/>
<feature type="domain" description="Integrase catalytic" evidence="2">
    <location>
        <begin position="124"/>
        <end position="311"/>
    </location>
</feature>
<evidence type="ECO:0000313" key="4">
    <source>
        <dbReference type="Proteomes" id="UP000316213"/>
    </source>
</evidence>
<accession>A0A5C5ZPX6</accession>
<reference evidence="3 4" key="1">
    <citation type="submission" date="2019-02" db="EMBL/GenBank/DDBJ databases">
        <title>Deep-cultivation of Planctomycetes and their phenomic and genomic characterization uncovers novel biology.</title>
        <authorList>
            <person name="Wiegand S."/>
            <person name="Jogler M."/>
            <person name="Boedeker C."/>
            <person name="Pinto D."/>
            <person name="Vollmers J."/>
            <person name="Rivas-Marin E."/>
            <person name="Kohn T."/>
            <person name="Peeters S.H."/>
            <person name="Heuer A."/>
            <person name="Rast P."/>
            <person name="Oberbeckmann S."/>
            <person name="Bunk B."/>
            <person name="Jeske O."/>
            <person name="Meyerdierks A."/>
            <person name="Storesund J.E."/>
            <person name="Kallscheuer N."/>
            <person name="Luecker S."/>
            <person name="Lage O.M."/>
            <person name="Pohl T."/>
            <person name="Merkel B.J."/>
            <person name="Hornburger P."/>
            <person name="Mueller R.-W."/>
            <person name="Bruemmer F."/>
            <person name="Labrenz M."/>
            <person name="Spormann A.M."/>
            <person name="Op Den Camp H."/>
            <person name="Overmann J."/>
            <person name="Amann R."/>
            <person name="Jetten M.S.M."/>
            <person name="Mascher T."/>
            <person name="Medema M.H."/>
            <person name="Devos D.P."/>
            <person name="Kaster A.-K."/>
            <person name="Ovreas L."/>
            <person name="Rohde M."/>
            <person name="Galperin M.Y."/>
            <person name="Jogler C."/>
        </authorList>
    </citation>
    <scope>NUCLEOTIDE SEQUENCE [LARGE SCALE GENOMIC DNA]</scope>
    <source>
        <strain evidence="3 4">Pla100</strain>
    </source>
</reference>
<dbReference type="Proteomes" id="UP000316213">
    <property type="component" value="Unassembled WGS sequence"/>
</dbReference>
<protein>
    <submittedName>
        <fullName evidence="3">Integrase core domain protein</fullName>
    </submittedName>
</protein>
<dbReference type="EMBL" id="SJPM01000021">
    <property type="protein sequence ID" value="TWT89148.1"/>
    <property type="molecule type" value="Genomic_DNA"/>
</dbReference>
<organism evidence="3 4">
    <name type="scientific">Neorhodopirellula pilleata</name>
    <dbReference type="NCBI Taxonomy" id="2714738"/>
    <lineage>
        <taxon>Bacteria</taxon>
        <taxon>Pseudomonadati</taxon>
        <taxon>Planctomycetota</taxon>
        <taxon>Planctomycetia</taxon>
        <taxon>Pirellulales</taxon>
        <taxon>Pirellulaceae</taxon>
        <taxon>Neorhodopirellula</taxon>
    </lineage>
</organism>
<dbReference type="Gene3D" id="3.30.420.10">
    <property type="entry name" value="Ribonuclease H-like superfamily/Ribonuclease H"/>
    <property type="match status" value="1"/>
</dbReference>
<dbReference type="GO" id="GO:0015074">
    <property type="term" value="P:DNA integration"/>
    <property type="evidence" value="ECO:0007669"/>
    <property type="project" value="InterPro"/>
</dbReference>
<keyword evidence="4" id="KW-1185">Reference proteome</keyword>
<dbReference type="InterPro" id="IPR036397">
    <property type="entry name" value="RNaseH_sf"/>
</dbReference>
<dbReference type="InterPro" id="IPR012337">
    <property type="entry name" value="RNaseH-like_sf"/>
</dbReference>
<evidence type="ECO:0000256" key="1">
    <source>
        <dbReference type="SAM" id="MobiDB-lite"/>
    </source>
</evidence>
<dbReference type="InterPro" id="IPR001584">
    <property type="entry name" value="Integrase_cat-core"/>
</dbReference>
<gene>
    <name evidence="3" type="ORF">Pla100_57170</name>
</gene>
<evidence type="ECO:0000259" key="2">
    <source>
        <dbReference type="PROSITE" id="PS50994"/>
    </source>
</evidence>
<dbReference type="PANTHER" id="PTHR35004">
    <property type="entry name" value="TRANSPOSASE RV3428C-RELATED"/>
    <property type="match status" value="1"/>
</dbReference>
<evidence type="ECO:0000313" key="3">
    <source>
        <dbReference type="EMBL" id="TWT89148.1"/>
    </source>
</evidence>
<dbReference type="AlphaFoldDB" id="A0A5C5ZPX6"/>
<dbReference type="PROSITE" id="PS50994">
    <property type="entry name" value="INTEGRASE"/>
    <property type="match status" value="1"/>
</dbReference>
<dbReference type="PANTHER" id="PTHR35004:SF7">
    <property type="entry name" value="INTEGRASE PROTEIN"/>
    <property type="match status" value="1"/>
</dbReference>
<dbReference type="SUPFAM" id="SSF53098">
    <property type="entry name" value="Ribonuclease H-like"/>
    <property type="match status" value="1"/>
</dbReference>
<sequence>MVTDGQVPELRRWLAAGKSLAASARMASMDNKTARSYRDGQALPSQRKSPAREYRTRADPFADVWNDVEHLLQAEPRLKAVTLFADLQRQYPGQFEDSTRRTFERRVANWRAIHGPDKPVFFPQDHHPGRFAASDFIVCNELGVKIAGTTFKHTLFHCVLTYSNVESVSLCFSESFEALSEGIQNAFWQFGGVPAQHRSDSLNAAVRNHSDRTTLTIRYAALMEHYGCVAQRTNARCANENGDVESQNGHIKDRIDQALLLRGSRDFASREQYMAFVQEIIDRANATRQQRFAEERLELGRLPDVRLDTDDQLQDIRVSKSSTIKD</sequence>
<comment type="caution">
    <text evidence="3">The sequence shown here is derived from an EMBL/GenBank/DDBJ whole genome shotgun (WGS) entry which is preliminary data.</text>
</comment>
<dbReference type="GO" id="GO:0003676">
    <property type="term" value="F:nucleic acid binding"/>
    <property type="evidence" value="ECO:0007669"/>
    <property type="project" value="InterPro"/>
</dbReference>
<proteinExistence type="predicted"/>
<dbReference type="RefSeq" id="WP_146582054.1">
    <property type="nucleotide sequence ID" value="NZ_SJPM01000021.1"/>
</dbReference>
<dbReference type="NCBIfam" id="NF033546">
    <property type="entry name" value="transpos_IS21"/>
    <property type="match status" value="1"/>
</dbReference>
<feature type="region of interest" description="Disordered" evidence="1">
    <location>
        <begin position="31"/>
        <end position="54"/>
    </location>
</feature>
<name>A0A5C5ZPX6_9BACT</name>